<evidence type="ECO:0000259" key="11">
    <source>
        <dbReference type="Pfam" id="PF01087"/>
    </source>
</evidence>
<proteinExistence type="inferred from homology"/>
<feature type="domain" description="Galactose-1-phosphate uridyl transferase N-terminal" evidence="11">
    <location>
        <begin position="20"/>
        <end position="232"/>
    </location>
</feature>
<dbReference type="PANTHER" id="PTHR39191">
    <property type="entry name" value="GALACTOSE-1-PHOSPHATE URIDYLYLTRANSFERASE"/>
    <property type="match status" value="1"/>
</dbReference>
<evidence type="ECO:0000256" key="7">
    <source>
        <dbReference type="ARBA" id="ARBA00022695"/>
    </source>
</evidence>
<comment type="caution">
    <text evidence="13">The sequence shown here is derived from an EMBL/GenBank/DDBJ whole genome shotgun (WGS) entry which is preliminary data.</text>
</comment>
<feature type="domain" description="Galactose-1-phosphate uridyl transferase C-terminal" evidence="12">
    <location>
        <begin position="248"/>
        <end position="435"/>
    </location>
</feature>
<dbReference type="NCBIfam" id="TIGR01239">
    <property type="entry name" value="galT_2"/>
    <property type="match status" value="1"/>
</dbReference>
<comment type="subcellular location">
    <subcellularLocation>
        <location evidence="2 10">Cytoplasm</location>
    </subcellularLocation>
</comment>
<dbReference type="Proteomes" id="UP001339962">
    <property type="component" value="Unassembled WGS sequence"/>
</dbReference>
<dbReference type="Pfam" id="PF02744">
    <property type="entry name" value="GalP_UDP_tr_C"/>
    <property type="match status" value="1"/>
</dbReference>
<dbReference type="HAMAP" id="MF_00571">
    <property type="entry name" value="GalP_UDP_trans"/>
    <property type="match status" value="1"/>
</dbReference>
<dbReference type="NCBIfam" id="NF003629">
    <property type="entry name" value="PRK05270.1-2"/>
    <property type="match status" value="1"/>
</dbReference>
<evidence type="ECO:0000256" key="4">
    <source>
        <dbReference type="ARBA" id="ARBA00008706"/>
    </source>
</evidence>
<comment type="catalytic activity">
    <reaction evidence="1 10">
        <text>alpha-D-galactose 1-phosphate + UDP-alpha-D-glucose = alpha-D-glucose 1-phosphate + UDP-alpha-D-galactose</text>
        <dbReference type="Rhea" id="RHEA:13989"/>
        <dbReference type="ChEBI" id="CHEBI:58336"/>
        <dbReference type="ChEBI" id="CHEBI:58601"/>
        <dbReference type="ChEBI" id="CHEBI:58885"/>
        <dbReference type="ChEBI" id="CHEBI:66914"/>
        <dbReference type="EC" id="2.7.7.12"/>
    </reaction>
</comment>
<accession>A0ABD5IX05</accession>
<dbReference type="GO" id="GO:0005737">
    <property type="term" value="C:cytoplasm"/>
    <property type="evidence" value="ECO:0007669"/>
    <property type="project" value="UniProtKB-SubCell"/>
</dbReference>
<protein>
    <recommendedName>
        <fullName evidence="10">Galactose-1-phosphate uridylyltransferase</fullName>
        <shortName evidence="10">Gal-1-P uridylyltransferase</shortName>
        <ecNumber evidence="10">2.7.7.12</ecNumber>
    </recommendedName>
    <alternativeName>
        <fullName evidence="10">UDP-glucose--hexose-1-phosphate uridylyltransferase</fullName>
    </alternativeName>
</protein>
<dbReference type="InterPro" id="IPR005849">
    <property type="entry name" value="GalP_Utransf_N"/>
</dbReference>
<evidence type="ECO:0000256" key="2">
    <source>
        <dbReference type="ARBA" id="ARBA00004496"/>
    </source>
</evidence>
<dbReference type="InterPro" id="IPR023425">
    <property type="entry name" value="GalP_uridyl_Trfase_II_CS"/>
</dbReference>
<evidence type="ECO:0000256" key="6">
    <source>
        <dbReference type="ARBA" id="ARBA00022679"/>
    </source>
</evidence>
<dbReference type="Pfam" id="PF01087">
    <property type="entry name" value="GalP_UDP_transf"/>
    <property type="match status" value="1"/>
</dbReference>
<evidence type="ECO:0000256" key="3">
    <source>
        <dbReference type="ARBA" id="ARBA00004947"/>
    </source>
</evidence>
<gene>
    <name evidence="10 13" type="primary">galT</name>
    <name evidence="13" type="ORF">P9850_08750</name>
</gene>
<sequence>MNIYEAIEQLVQYGVAKGLIQREDVIYVRNRLLATLELEEWHPSEELPPLPSSPSPILAAILDWAYEQGRLQTNTVTERDIWEAKLMNCLMPRPSEVIREFLAKYRNSPMEATGWFYSLSCASNYIQMDRIAKNRQWKVKTEYGDIDITINLSKPEKDPKDIAQLKAKPPSSYPKCVLCAENEGYAGTWHHPARANHRMIPLSLLDEQWYFQYSPYVYYNEHCIVLSAKHVPMKMERKTFARLLDFIEQFPHYFIGSNADLPIVGGSILAHDHFQGGRYGFAMEKAAIEESIELPSYPSLTVGMVRWPMSVIRLRGQKSEVLNAADLIYQTWRTYSDESVGILHETGGTPHNTVTPIARRRGDLFEMDIVLRNNRTSEEHPYGIFHPHEELHHIKKENIGLIEVMGLAVLPGRLAAELDALKQCLVRNIPTEHWDAPLRKHAGWIERMRGRYNRFSEENVEEMLRYEVGQRFIVVLEHAGVFKRTEEGKRAFRMFLRRVAEQAHVERK</sequence>
<dbReference type="EMBL" id="JARTLI010000013">
    <property type="protein sequence ID" value="MED5051936.1"/>
    <property type="molecule type" value="Genomic_DNA"/>
</dbReference>
<keyword evidence="9 10" id="KW-0119">Carbohydrate metabolism</keyword>
<dbReference type="InterPro" id="IPR000766">
    <property type="entry name" value="GalP_uridyl_Trfase_II"/>
</dbReference>
<comment type="pathway">
    <text evidence="3 10">Carbohydrate metabolism; galactose metabolism.</text>
</comment>
<keyword evidence="8 10" id="KW-0299">Galactose metabolism</keyword>
<keyword evidence="5 10" id="KW-0963">Cytoplasm</keyword>
<dbReference type="EC" id="2.7.7.12" evidence="10"/>
<dbReference type="GO" id="GO:0006012">
    <property type="term" value="P:galactose metabolic process"/>
    <property type="evidence" value="ECO:0007669"/>
    <property type="project" value="UniProtKB-UniRule"/>
</dbReference>
<keyword evidence="6 10" id="KW-0808">Transferase</keyword>
<dbReference type="GO" id="GO:0008108">
    <property type="term" value="F:UDP-glucose:hexose-1-phosphate uridylyltransferase activity"/>
    <property type="evidence" value="ECO:0007669"/>
    <property type="project" value="UniProtKB-UniRule"/>
</dbReference>
<dbReference type="RefSeq" id="WP_328218187.1">
    <property type="nucleotide sequence ID" value="NZ_JARTLI010000013.1"/>
</dbReference>
<dbReference type="PANTHER" id="PTHR39191:SF1">
    <property type="entry name" value="DUF4922 DOMAIN-CONTAINING PROTEIN"/>
    <property type="match status" value="1"/>
</dbReference>
<dbReference type="InterPro" id="IPR005850">
    <property type="entry name" value="GalP_Utransf_C"/>
</dbReference>
<evidence type="ECO:0000313" key="13">
    <source>
        <dbReference type="EMBL" id="MED5051936.1"/>
    </source>
</evidence>
<keyword evidence="7 10" id="KW-0548">Nucleotidyltransferase</keyword>
<dbReference type="PROSITE" id="PS01163">
    <property type="entry name" value="GAL_P_UDP_TRANSF_II"/>
    <property type="match status" value="1"/>
</dbReference>
<evidence type="ECO:0000256" key="5">
    <source>
        <dbReference type="ARBA" id="ARBA00022490"/>
    </source>
</evidence>
<evidence type="ECO:0000256" key="8">
    <source>
        <dbReference type="ARBA" id="ARBA00023144"/>
    </source>
</evidence>
<dbReference type="PIRSF" id="PIRSF006005">
    <property type="entry name" value="GalT_BS"/>
    <property type="match status" value="1"/>
</dbReference>
<evidence type="ECO:0000259" key="12">
    <source>
        <dbReference type="Pfam" id="PF02744"/>
    </source>
</evidence>
<comment type="similarity">
    <text evidence="4 10">Belongs to the galactose-1-phosphate uridylyltransferase type 2 family.</text>
</comment>
<evidence type="ECO:0000256" key="10">
    <source>
        <dbReference type="HAMAP-Rule" id="MF_00571"/>
    </source>
</evidence>
<name>A0ABD5IX05_9BACL</name>
<evidence type="ECO:0000256" key="9">
    <source>
        <dbReference type="ARBA" id="ARBA00023277"/>
    </source>
</evidence>
<reference evidence="13 14" key="1">
    <citation type="submission" date="2023-03" db="EMBL/GenBank/DDBJ databases">
        <title>Bacillus Genome Sequencing.</title>
        <authorList>
            <person name="Dunlap C."/>
        </authorList>
    </citation>
    <scope>NUCLEOTIDE SEQUENCE [LARGE SCALE GENOMIC DNA]</scope>
    <source>
        <strain evidence="13 14">NRS-38</strain>
    </source>
</reference>
<dbReference type="AlphaFoldDB" id="A0ABD5IX05"/>
<organism evidence="13 14">
    <name type="scientific">Anoxybacteroides rupiense</name>
    <dbReference type="NCBI Taxonomy" id="311460"/>
    <lineage>
        <taxon>Bacteria</taxon>
        <taxon>Bacillati</taxon>
        <taxon>Bacillota</taxon>
        <taxon>Bacilli</taxon>
        <taxon>Bacillales</taxon>
        <taxon>Anoxybacillaceae</taxon>
        <taxon>Anoxybacteroides</taxon>
    </lineage>
</organism>
<evidence type="ECO:0000313" key="14">
    <source>
        <dbReference type="Proteomes" id="UP001339962"/>
    </source>
</evidence>
<evidence type="ECO:0000256" key="1">
    <source>
        <dbReference type="ARBA" id="ARBA00001107"/>
    </source>
</evidence>